<sequence>MADKKPNIVFMFSDQQRYDTMAAYGADYMEVPHLNQLSEESFIFQNAYVAQPVCTPARATIMSGLYPHTAGPIVNMINLPAEVKVISEMISDEYFKGYMGKWHLGNDIERQHGFNVWKSSEDSHGTGYTHTQLNNETSSYTEYLIEKGHEPDNVPDIDGDNVAAGRKFNLLGRKSGQRAPTFTSDAHYDMPEEDQMASYLAREATKFIEENKDKPFVLYVSTFEPHSPYHGPFMDQYDPATLPVGPAFLEKPETASLVNRVRADYFMKFMLDGEDQTQDAYMMNYAAPREDVTTEEGWRQLRAHYMANITLVDNMVGTINQAIKDAGIEDNTIVVFTSEHGDMMGDHGMLEKRSMFEEASRVPLLMKVPWLSKGNQVIEGSVGHIDLVPTLLDLIGEEVPDHLQGKSLKPVLQGESDLSGNDVFISWNGYDNNVPDRFLGDIRINRMLRLPWRTVVTPDRWKLALCAGDQCELYDLNNDPYEQTNLFNDPEQQDRVRDMAARIRVWQVQTGDTAPIPSTI</sequence>
<dbReference type="InterPro" id="IPR017850">
    <property type="entry name" value="Alkaline_phosphatase_core_sf"/>
</dbReference>
<keyword evidence="1" id="KW-0479">Metal-binding</keyword>
<feature type="domain" description="Sulfatase N-terminal" evidence="3">
    <location>
        <begin position="6"/>
        <end position="396"/>
    </location>
</feature>
<dbReference type="EMBL" id="UINC01002390">
    <property type="protein sequence ID" value="SUZ96179.1"/>
    <property type="molecule type" value="Genomic_DNA"/>
</dbReference>
<evidence type="ECO:0000259" key="3">
    <source>
        <dbReference type="Pfam" id="PF00884"/>
    </source>
</evidence>
<evidence type="ECO:0000256" key="2">
    <source>
        <dbReference type="ARBA" id="ARBA00022801"/>
    </source>
</evidence>
<evidence type="ECO:0000256" key="1">
    <source>
        <dbReference type="ARBA" id="ARBA00022723"/>
    </source>
</evidence>
<accession>A0A381RYJ1</accession>
<dbReference type="Pfam" id="PF00884">
    <property type="entry name" value="Sulfatase"/>
    <property type="match status" value="1"/>
</dbReference>
<dbReference type="GO" id="GO:0005737">
    <property type="term" value="C:cytoplasm"/>
    <property type="evidence" value="ECO:0007669"/>
    <property type="project" value="TreeGrafter"/>
</dbReference>
<dbReference type="PANTHER" id="PTHR45953:SF1">
    <property type="entry name" value="IDURONATE 2-SULFATASE"/>
    <property type="match status" value="1"/>
</dbReference>
<reference evidence="4" key="1">
    <citation type="submission" date="2018-05" db="EMBL/GenBank/DDBJ databases">
        <authorList>
            <person name="Lanie J.A."/>
            <person name="Ng W.-L."/>
            <person name="Kazmierczak K.M."/>
            <person name="Andrzejewski T.M."/>
            <person name="Davidsen T.M."/>
            <person name="Wayne K.J."/>
            <person name="Tettelin H."/>
            <person name="Glass J.I."/>
            <person name="Rusch D."/>
            <person name="Podicherti R."/>
            <person name="Tsui H.-C.T."/>
            <person name="Winkler M.E."/>
        </authorList>
    </citation>
    <scope>NUCLEOTIDE SEQUENCE</scope>
</reference>
<dbReference type="GO" id="GO:0046872">
    <property type="term" value="F:metal ion binding"/>
    <property type="evidence" value="ECO:0007669"/>
    <property type="project" value="UniProtKB-KW"/>
</dbReference>
<gene>
    <name evidence="4" type="ORF">METZ01_LOCUS49033</name>
</gene>
<name>A0A381RYJ1_9ZZZZ</name>
<keyword evidence="2" id="KW-0378">Hydrolase</keyword>
<dbReference type="InterPro" id="IPR000917">
    <property type="entry name" value="Sulfatase_N"/>
</dbReference>
<dbReference type="GO" id="GO:0008484">
    <property type="term" value="F:sulfuric ester hydrolase activity"/>
    <property type="evidence" value="ECO:0007669"/>
    <property type="project" value="TreeGrafter"/>
</dbReference>
<dbReference type="Gene3D" id="3.40.720.10">
    <property type="entry name" value="Alkaline Phosphatase, subunit A"/>
    <property type="match status" value="1"/>
</dbReference>
<proteinExistence type="predicted"/>
<protein>
    <recommendedName>
        <fullName evidence="3">Sulfatase N-terminal domain-containing protein</fullName>
    </recommendedName>
</protein>
<dbReference type="PANTHER" id="PTHR45953">
    <property type="entry name" value="IDURONATE 2-SULFATASE"/>
    <property type="match status" value="1"/>
</dbReference>
<dbReference type="SUPFAM" id="SSF53649">
    <property type="entry name" value="Alkaline phosphatase-like"/>
    <property type="match status" value="1"/>
</dbReference>
<organism evidence="4">
    <name type="scientific">marine metagenome</name>
    <dbReference type="NCBI Taxonomy" id="408172"/>
    <lineage>
        <taxon>unclassified sequences</taxon>
        <taxon>metagenomes</taxon>
        <taxon>ecological metagenomes</taxon>
    </lineage>
</organism>
<dbReference type="AlphaFoldDB" id="A0A381RYJ1"/>
<evidence type="ECO:0000313" key="4">
    <source>
        <dbReference type="EMBL" id="SUZ96179.1"/>
    </source>
</evidence>